<feature type="compositionally biased region" description="Basic and acidic residues" evidence="1">
    <location>
        <begin position="357"/>
        <end position="409"/>
    </location>
</feature>
<dbReference type="InParanoid" id="A0A7M7HA71"/>
<dbReference type="GeneID" id="100678629"/>
<name>A0A7M7HA71_NASVI</name>
<dbReference type="Proteomes" id="UP000002358">
    <property type="component" value="Chromosome 1"/>
</dbReference>
<dbReference type="AlphaFoldDB" id="A0A7M7HA71"/>
<sequence>MEQSNGGTPTKKKQVFFSIGSYSERDKRVINKISPGLFSDVTLRNEQPAREPPPRRVLRERPASLDATDSVKHSHTLPNLRKFKPLESLVDEDDRVVIVDKNGDVEKPSCPPTSSGDNACAKPTAQQPNGQVEKPTYPPKMMNRSVSLDTDQLRHTGKVALTIAAYEGESRTPTRLDFLPSQKLSRSSSKASDVTSSLTTTPLEEEAAEHIGSRLQNELVATLKRSNLKKRHDEDGETPPPPPPPPPPQSPAAVSKRVDFELQDNGRVEEVEVHVEQSKDEAELPSGGVKKVATVLEKSLTFRANPEATTAPTDLPEEIVEKKEHEVENVTQKEELDLKEVAEAPAEKDVLQVQAHEAPEKEVHEVEAHEAPEKEALKVEAHEAPEKEVHEVEAHEAPEKQVVEAEAHESSSAAELPKEEKKEEHKGSEKEHEPVLQVEEAKVEDKVPEKDVKLPEKSIEQSLVDAFDEIITLTDDTEKKK</sequence>
<protein>
    <submittedName>
        <fullName evidence="2">Uncharacterized protein</fullName>
    </submittedName>
</protein>
<dbReference type="RefSeq" id="XP_016845622.1">
    <property type="nucleotide sequence ID" value="XM_016990133.2"/>
</dbReference>
<dbReference type="RefSeq" id="XP_032457410.1">
    <property type="nucleotide sequence ID" value="XM_032601519.1"/>
</dbReference>
<dbReference type="KEGG" id="nvi:100678629"/>
<reference evidence="2" key="1">
    <citation type="submission" date="2021-01" db="UniProtKB">
        <authorList>
            <consortium name="EnsemblMetazoa"/>
        </authorList>
    </citation>
    <scope>IDENTIFICATION</scope>
</reference>
<feature type="compositionally biased region" description="Low complexity" evidence="1">
    <location>
        <begin position="181"/>
        <end position="202"/>
    </location>
</feature>
<dbReference type="EnsemblMetazoa" id="XM_031922286">
    <property type="protein sequence ID" value="XP_031778146"/>
    <property type="gene ID" value="LOC100678629"/>
</dbReference>
<evidence type="ECO:0000313" key="2">
    <source>
        <dbReference type="EnsemblMetazoa" id="XP_008214090"/>
    </source>
</evidence>
<proteinExistence type="predicted"/>
<dbReference type="EnsemblMetazoa" id="XM_032601519">
    <property type="protein sequence ID" value="XP_032457410"/>
    <property type="gene ID" value="LOC100678629"/>
</dbReference>
<keyword evidence="3" id="KW-1185">Reference proteome</keyword>
<dbReference type="RefSeq" id="XP_008214080.1">
    <property type="nucleotide sequence ID" value="XM_008215858.3"/>
</dbReference>
<feature type="region of interest" description="Disordered" evidence="1">
    <location>
        <begin position="41"/>
        <end position="79"/>
    </location>
</feature>
<dbReference type="EnsemblMetazoa" id="XM_008215868">
    <property type="protein sequence ID" value="XP_008214090"/>
    <property type="gene ID" value="LOC100678629"/>
</dbReference>
<feature type="region of interest" description="Disordered" evidence="1">
    <location>
        <begin position="304"/>
        <end position="337"/>
    </location>
</feature>
<dbReference type="EnsemblMetazoa" id="XM_008215858">
    <property type="protein sequence ID" value="XP_008214080"/>
    <property type="gene ID" value="LOC100678629"/>
</dbReference>
<feature type="compositionally biased region" description="Basic and acidic residues" evidence="1">
    <location>
        <begin position="416"/>
        <end position="451"/>
    </location>
</feature>
<evidence type="ECO:0000313" key="3">
    <source>
        <dbReference type="Proteomes" id="UP000002358"/>
    </source>
</evidence>
<dbReference type="EnsemblMetazoa" id="XM_016990133">
    <property type="protein sequence ID" value="XP_016845622"/>
    <property type="gene ID" value="LOC100678629"/>
</dbReference>
<dbReference type="OrthoDB" id="7701259at2759"/>
<feature type="compositionally biased region" description="Basic and acidic residues" evidence="1">
    <location>
        <begin position="319"/>
        <end position="337"/>
    </location>
</feature>
<evidence type="ECO:0000256" key="1">
    <source>
        <dbReference type="SAM" id="MobiDB-lite"/>
    </source>
</evidence>
<feature type="compositionally biased region" description="Basic and acidic residues" evidence="1">
    <location>
        <begin position="47"/>
        <end position="63"/>
    </location>
</feature>
<accession>A0A7M7HA71</accession>
<feature type="compositionally biased region" description="Pro residues" evidence="1">
    <location>
        <begin position="238"/>
        <end position="250"/>
    </location>
</feature>
<feature type="region of interest" description="Disordered" evidence="1">
    <location>
        <begin position="101"/>
        <end position="143"/>
    </location>
</feature>
<feature type="region of interest" description="Disordered" evidence="1">
    <location>
        <begin position="177"/>
        <end position="256"/>
    </location>
</feature>
<dbReference type="RefSeq" id="XP_008214090.1">
    <property type="nucleotide sequence ID" value="XM_008215868.3"/>
</dbReference>
<organism evidence="2 3">
    <name type="scientific">Nasonia vitripennis</name>
    <name type="common">Parasitic wasp</name>
    <dbReference type="NCBI Taxonomy" id="7425"/>
    <lineage>
        <taxon>Eukaryota</taxon>
        <taxon>Metazoa</taxon>
        <taxon>Ecdysozoa</taxon>
        <taxon>Arthropoda</taxon>
        <taxon>Hexapoda</taxon>
        <taxon>Insecta</taxon>
        <taxon>Pterygota</taxon>
        <taxon>Neoptera</taxon>
        <taxon>Endopterygota</taxon>
        <taxon>Hymenoptera</taxon>
        <taxon>Apocrita</taxon>
        <taxon>Proctotrupomorpha</taxon>
        <taxon>Chalcidoidea</taxon>
        <taxon>Pteromalidae</taxon>
        <taxon>Pteromalinae</taxon>
        <taxon>Nasonia</taxon>
    </lineage>
</organism>
<feature type="region of interest" description="Disordered" evidence="1">
    <location>
        <begin position="354"/>
        <end position="451"/>
    </location>
</feature>
<dbReference type="RefSeq" id="XP_031778146.1">
    <property type="nucleotide sequence ID" value="XM_031922286.1"/>
</dbReference>